<dbReference type="KEGG" id="gsh:117355871"/>
<gene>
    <name evidence="5" type="primary">ACBD7</name>
</gene>
<dbReference type="InterPro" id="IPR035984">
    <property type="entry name" value="Acyl-CoA-binding_sf"/>
</dbReference>
<dbReference type="RefSeq" id="XP_033790846.1">
    <property type="nucleotide sequence ID" value="XM_033934955.1"/>
</dbReference>
<organism evidence="4 5">
    <name type="scientific">Geotrypetes seraphini</name>
    <name type="common">Gaboon caecilian</name>
    <name type="synonym">Caecilia seraphini</name>
    <dbReference type="NCBI Taxonomy" id="260995"/>
    <lineage>
        <taxon>Eukaryota</taxon>
        <taxon>Metazoa</taxon>
        <taxon>Chordata</taxon>
        <taxon>Craniata</taxon>
        <taxon>Vertebrata</taxon>
        <taxon>Euteleostomi</taxon>
        <taxon>Amphibia</taxon>
        <taxon>Gymnophiona</taxon>
        <taxon>Geotrypetes</taxon>
    </lineage>
</organism>
<dbReference type="PANTHER" id="PTHR23310:SF62">
    <property type="entry name" value="ACYL-COA BINDING PROTEIN 1, ISOFORM A"/>
    <property type="match status" value="1"/>
</dbReference>
<name>A0A6P8QWB3_GEOSA</name>
<evidence type="ECO:0000256" key="1">
    <source>
        <dbReference type="ARBA" id="ARBA00005567"/>
    </source>
</evidence>
<dbReference type="PROSITE" id="PS51228">
    <property type="entry name" value="ACB_2"/>
    <property type="match status" value="1"/>
</dbReference>
<accession>A0A6P8QWB3</accession>
<dbReference type="Pfam" id="PF00887">
    <property type="entry name" value="ACBP"/>
    <property type="match status" value="1"/>
</dbReference>
<dbReference type="CTD" id="414149"/>
<evidence type="ECO:0000259" key="3">
    <source>
        <dbReference type="PROSITE" id="PS51228"/>
    </source>
</evidence>
<keyword evidence="2" id="KW-0446">Lipid-binding</keyword>
<dbReference type="GeneID" id="117355871"/>
<evidence type="ECO:0000313" key="4">
    <source>
        <dbReference type="Proteomes" id="UP000515159"/>
    </source>
</evidence>
<dbReference type="FunCoup" id="A0A6P8QWB3">
    <property type="interactions" value="228"/>
</dbReference>
<dbReference type="AlphaFoldDB" id="A0A6P8QWB3"/>
<dbReference type="Proteomes" id="UP000515159">
    <property type="component" value="Chromosome 2"/>
</dbReference>
<dbReference type="InParanoid" id="A0A6P8QWB3"/>
<comment type="similarity">
    <text evidence="1">Belongs to the ACBP family.</text>
</comment>
<dbReference type="GO" id="GO:0006631">
    <property type="term" value="P:fatty acid metabolic process"/>
    <property type="evidence" value="ECO:0007669"/>
    <property type="project" value="TreeGrafter"/>
</dbReference>
<sequence>MSLEVDFKKAADDVRKLKSKPADDEMSEVYSLYKQSVVGDVNKADPGAADELAKNKWDAWNKKKIGMSKDDAMKAYIVKSKEMAAKYGVDS</sequence>
<dbReference type="Gene3D" id="1.20.80.10">
    <property type="match status" value="1"/>
</dbReference>
<proteinExistence type="inferred from homology"/>
<dbReference type="GO" id="GO:0000062">
    <property type="term" value="F:fatty-acyl-CoA binding"/>
    <property type="evidence" value="ECO:0007669"/>
    <property type="project" value="InterPro"/>
</dbReference>
<dbReference type="PRINTS" id="PR00689">
    <property type="entry name" value="ACOABINDINGP"/>
</dbReference>
<evidence type="ECO:0000256" key="2">
    <source>
        <dbReference type="ARBA" id="ARBA00023121"/>
    </source>
</evidence>
<protein>
    <submittedName>
        <fullName evidence="5">Acyl-CoA-binding domain-containing protein 7 isoform X1</fullName>
    </submittedName>
</protein>
<keyword evidence="4" id="KW-1185">Reference proteome</keyword>
<feature type="domain" description="ACB" evidence="3">
    <location>
        <begin position="3"/>
        <end position="89"/>
    </location>
</feature>
<dbReference type="InterPro" id="IPR014352">
    <property type="entry name" value="FERM/acyl-CoA-bd_prot_sf"/>
</dbReference>
<evidence type="ECO:0000313" key="5">
    <source>
        <dbReference type="RefSeq" id="XP_033790846.1"/>
    </source>
</evidence>
<dbReference type="PANTHER" id="PTHR23310">
    <property type="entry name" value="ACYL-COA-BINDING PROTEIN, ACBP"/>
    <property type="match status" value="1"/>
</dbReference>
<dbReference type="OrthoDB" id="346910at2759"/>
<dbReference type="InterPro" id="IPR000582">
    <property type="entry name" value="Acyl-CoA-binding_protein"/>
</dbReference>
<reference evidence="5" key="1">
    <citation type="submission" date="2025-08" db="UniProtKB">
        <authorList>
            <consortium name="RefSeq"/>
        </authorList>
    </citation>
    <scope>IDENTIFICATION</scope>
</reference>
<dbReference type="SUPFAM" id="SSF47027">
    <property type="entry name" value="Acyl-CoA binding protein"/>
    <property type="match status" value="1"/>
</dbReference>